<dbReference type="AlphaFoldDB" id="A0A1B1YIL8"/>
<proteinExistence type="predicted"/>
<keyword evidence="3" id="KW-0804">Transcription</keyword>
<dbReference type="PROSITE" id="PS01124">
    <property type="entry name" value="HTH_ARAC_FAMILY_2"/>
    <property type="match status" value="1"/>
</dbReference>
<evidence type="ECO:0000256" key="2">
    <source>
        <dbReference type="ARBA" id="ARBA00023125"/>
    </source>
</evidence>
<dbReference type="PANTHER" id="PTHR43280:SF28">
    <property type="entry name" value="HTH-TYPE TRANSCRIPTIONAL ACTIVATOR RHAS"/>
    <property type="match status" value="1"/>
</dbReference>
<dbReference type="SUPFAM" id="SSF46689">
    <property type="entry name" value="Homeodomain-like"/>
    <property type="match status" value="2"/>
</dbReference>
<dbReference type="Gene3D" id="3.30.450.20">
    <property type="entry name" value="PAS domain"/>
    <property type="match status" value="1"/>
</dbReference>
<evidence type="ECO:0000256" key="1">
    <source>
        <dbReference type="ARBA" id="ARBA00023015"/>
    </source>
</evidence>
<accession>A0A1B1YIL8</accession>
<dbReference type="Pfam" id="PF12833">
    <property type="entry name" value="HTH_18"/>
    <property type="match status" value="1"/>
</dbReference>
<dbReference type="GO" id="GO:0043565">
    <property type="term" value="F:sequence-specific DNA binding"/>
    <property type="evidence" value="ECO:0007669"/>
    <property type="project" value="InterPro"/>
</dbReference>
<keyword evidence="2" id="KW-0238">DNA-binding</keyword>
<sequence>MKRYISFPLFFKLFTAFVLIMVIPVLIISITYYYHTLSFFTEELFKTGTEKLNMVQGFVEASLNEVLNDAKQIALSDAIENLSRMPFKSSDYGKNISVISGVLNLLYNARISNKNIHSVYLYDYNNEIIYTSDMIYFNRSDFYDTAWIDEYKNKERNILFWMETREAGIPVTNENSAKSGLTGTFKVITMVYPVTYTSSFRGLLVINLKEDELTKVLNHGVLQPTGEITVISPSGNVILSTVKGLATTNISDRDYISEIISSGKVSGFVRTKAGKENYIVVYNKSDYNGWIYLNICSIQQFLTNFRVFRSIILIVSFIMTVAGIPVCYFVSRSLYNPVRNIVEKLRLQIGITGEKSNNEMDVISNALNEILKQGNQLRRLYEHNAGKLRENSLLAFIKGKTDPDTMQHLPFDEEYFSCVIITIDNFNSFNRRFPGDEGYYTKELILKLSLEIMNSYKCAGIQYEKNAIVIIANLSAKSVPSFKSGIVSLIDEIKTKAYKVYDGTFTVTVSNCHKGPENAETAFEEAKNLIKYRLIYGSDKIIVAWEINDKHNDTYYYPYSAEKHVFNFLKLGNTDELLKAVDNFFLEIRKKNLSYDNILQIINQLISGIVKYMLSERLKPAEVFSTDKTLYEHLASLETLDEIQQWIKNIFVSIIEYRTIRKSDKNKYVRMVQEYIHEHYNENISPENIAEIIGVSYSYLRRLYNEELNMSITDYLNTYRIEKAKNMLKNSNLNLEKIALSVGYNNIQSFKRYFKKYEGITPSEYRKIYS</sequence>
<dbReference type="InterPro" id="IPR018060">
    <property type="entry name" value="HTH_AraC"/>
</dbReference>
<name>A0A1B1YIL8_THEST</name>
<evidence type="ECO:0000256" key="3">
    <source>
        <dbReference type="ARBA" id="ARBA00023163"/>
    </source>
</evidence>
<dbReference type="EMBL" id="CP014673">
    <property type="protein sequence ID" value="ANX00594.1"/>
    <property type="molecule type" value="Genomic_DNA"/>
</dbReference>
<dbReference type="InterPro" id="IPR018062">
    <property type="entry name" value="HTH_AraC-typ_CS"/>
</dbReference>
<dbReference type="InterPro" id="IPR020449">
    <property type="entry name" value="Tscrpt_reg_AraC-type_HTH"/>
</dbReference>
<gene>
    <name evidence="6" type="ORF">CSTERLE_02795</name>
</gene>
<organism evidence="6 7">
    <name type="scientific">Thermoclostridium stercorarium subsp. leptospartum DSM 9219</name>
    <dbReference type="NCBI Taxonomy" id="1346611"/>
    <lineage>
        <taxon>Bacteria</taxon>
        <taxon>Bacillati</taxon>
        <taxon>Bacillota</taxon>
        <taxon>Clostridia</taxon>
        <taxon>Eubacteriales</taxon>
        <taxon>Oscillospiraceae</taxon>
        <taxon>Thermoclostridium</taxon>
    </lineage>
</organism>
<dbReference type="SMART" id="SM00342">
    <property type="entry name" value="HTH_ARAC"/>
    <property type="match status" value="1"/>
</dbReference>
<evidence type="ECO:0000313" key="7">
    <source>
        <dbReference type="Proteomes" id="UP000092931"/>
    </source>
</evidence>
<dbReference type="PROSITE" id="PS00041">
    <property type="entry name" value="HTH_ARAC_FAMILY_1"/>
    <property type="match status" value="1"/>
</dbReference>
<feature type="transmembrane region" description="Helical" evidence="4">
    <location>
        <begin position="9"/>
        <end position="34"/>
    </location>
</feature>
<evidence type="ECO:0000259" key="5">
    <source>
        <dbReference type="PROSITE" id="PS01124"/>
    </source>
</evidence>
<feature type="transmembrane region" description="Helical" evidence="4">
    <location>
        <begin position="307"/>
        <end position="330"/>
    </location>
</feature>
<dbReference type="Gene3D" id="1.10.10.60">
    <property type="entry name" value="Homeodomain-like"/>
    <property type="match status" value="2"/>
</dbReference>
<dbReference type="Proteomes" id="UP000092931">
    <property type="component" value="Chromosome"/>
</dbReference>
<keyword evidence="4" id="KW-0812">Transmembrane</keyword>
<dbReference type="GO" id="GO:0003700">
    <property type="term" value="F:DNA-binding transcription factor activity"/>
    <property type="evidence" value="ECO:0007669"/>
    <property type="project" value="InterPro"/>
</dbReference>
<dbReference type="InterPro" id="IPR009057">
    <property type="entry name" value="Homeodomain-like_sf"/>
</dbReference>
<dbReference type="PANTHER" id="PTHR43280">
    <property type="entry name" value="ARAC-FAMILY TRANSCRIPTIONAL REGULATOR"/>
    <property type="match status" value="1"/>
</dbReference>
<keyword evidence="4" id="KW-1133">Transmembrane helix</keyword>
<keyword evidence="4" id="KW-0472">Membrane</keyword>
<reference evidence="6 7" key="1">
    <citation type="submission" date="2016-02" db="EMBL/GenBank/DDBJ databases">
        <title>Comparison of Clostridium stercorarium subspecies using comparative genomics and transcriptomics.</title>
        <authorList>
            <person name="Schellenberg J."/>
            <person name="Thallinger G."/>
            <person name="Levin D.B."/>
            <person name="Zhang X."/>
            <person name="Alvare G."/>
            <person name="Fristensky B."/>
            <person name="Sparling R."/>
        </authorList>
    </citation>
    <scope>NUCLEOTIDE SEQUENCE [LARGE SCALE GENOMIC DNA]</scope>
    <source>
        <strain evidence="6 7">DSM 9219</strain>
    </source>
</reference>
<evidence type="ECO:0000313" key="6">
    <source>
        <dbReference type="EMBL" id="ANX00594.1"/>
    </source>
</evidence>
<evidence type="ECO:0000256" key="4">
    <source>
        <dbReference type="SAM" id="Phobius"/>
    </source>
</evidence>
<dbReference type="PRINTS" id="PR00032">
    <property type="entry name" value="HTHARAC"/>
</dbReference>
<keyword evidence="1" id="KW-0805">Transcription regulation</keyword>
<protein>
    <recommendedName>
        <fullName evidence="5">HTH araC/xylS-type domain-containing protein</fullName>
    </recommendedName>
</protein>
<feature type="domain" description="HTH araC/xylS-type" evidence="5">
    <location>
        <begin position="670"/>
        <end position="768"/>
    </location>
</feature>